<gene>
    <name evidence="2" type="primary">36</name>
    <name evidence="2" type="ORF">SEA_PHISTORY_36</name>
</gene>
<feature type="domain" description="NodB homology" evidence="1">
    <location>
        <begin position="204"/>
        <end position="319"/>
    </location>
</feature>
<proteinExistence type="predicted"/>
<dbReference type="RefSeq" id="YP_009808377.1">
    <property type="nucleotide sequence ID" value="NC_048040.1"/>
</dbReference>
<dbReference type="GO" id="GO:0016810">
    <property type="term" value="F:hydrolase activity, acting on carbon-nitrogen (but not peptide) bonds"/>
    <property type="evidence" value="ECO:0007669"/>
    <property type="project" value="InterPro"/>
</dbReference>
<sequence length="431" mass="46377">MGILDVPGLTQAKAEATFAKIGQGSIGKVAQLQTKVLTNFAPSHGWTTFSAGGATVTLNDTSDHAFGSQCVRIVTGGAGGSTVLAAPSLTAIDPAAQMYRVWIKFDDADKIARIRLLASPDSGFTNYWTFESAISSSGIPEVQRPFKHGEWTAIGLPWSTGVATGSPGTTGLNYLRIIVNDRAAGSTTIRIGRVEHMPLPKPYPNGVLVCTYDDSYLSHYTIARDHHDRYGTKGVLFPIIEWVDQAGKITSAQIDEMVFQNGWEVGGHASTYSAHTTSVTGMTAAQRQAEFAAIKAWQQQRGYVSNAFAYPNGVIDAVSELDLRKYFSLGRLALGRFSGSGADDQQVPSLPFRLYGQSCGNLTVANVTGEIDRTITNKNLLTLLFHDLVETKVTSNDTTIANHAAIIDYAASTNIAIRTFEQLRQAGLTYA</sequence>
<dbReference type="GeneID" id="54999279"/>
<dbReference type="Pfam" id="PF01522">
    <property type="entry name" value="Polysacc_deac_1"/>
    <property type="match status" value="1"/>
</dbReference>
<keyword evidence="3" id="KW-1185">Reference proteome</keyword>
<accession>A0A385DZ47</accession>
<dbReference type="GO" id="GO:0005975">
    <property type="term" value="P:carbohydrate metabolic process"/>
    <property type="evidence" value="ECO:0007669"/>
    <property type="project" value="InterPro"/>
</dbReference>
<dbReference type="KEGG" id="vg:54999279"/>
<organism evidence="2 3">
    <name type="scientific">Gordonia phage Phistory</name>
    <dbReference type="NCBI Taxonomy" id="2301694"/>
    <lineage>
        <taxon>Viruses</taxon>
        <taxon>Duplodnaviria</taxon>
        <taxon>Heunggongvirae</taxon>
        <taxon>Uroviricota</taxon>
        <taxon>Caudoviricetes</taxon>
        <taxon>Langleyhallvirinae</taxon>
        <taxon>Phistoryvirus</taxon>
        <taxon>Phistoryvirus phistory</taxon>
    </lineage>
</organism>
<name>A0A385DZ47_9CAUD</name>
<dbReference type="CDD" id="cd10970">
    <property type="entry name" value="CE4_DAC_u1_6s"/>
    <property type="match status" value="1"/>
</dbReference>
<evidence type="ECO:0000259" key="1">
    <source>
        <dbReference type="Pfam" id="PF01522"/>
    </source>
</evidence>
<dbReference type="InterPro" id="IPR011330">
    <property type="entry name" value="Glyco_hydro/deAcase_b/a-brl"/>
</dbReference>
<evidence type="ECO:0000313" key="3">
    <source>
        <dbReference type="Proteomes" id="UP000264531"/>
    </source>
</evidence>
<dbReference type="SUPFAM" id="SSF88713">
    <property type="entry name" value="Glycoside hydrolase/deacetylase"/>
    <property type="match status" value="1"/>
</dbReference>
<dbReference type="EMBL" id="MH651185">
    <property type="protein sequence ID" value="AXQ64741.1"/>
    <property type="molecule type" value="Genomic_DNA"/>
</dbReference>
<dbReference type="InterPro" id="IPR002509">
    <property type="entry name" value="NODB_dom"/>
</dbReference>
<dbReference type="Proteomes" id="UP000264531">
    <property type="component" value="Segment"/>
</dbReference>
<reference evidence="2 3" key="1">
    <citation type="submission" date="2018-07" db="EMBL/GenBank/DDBJ databases">
        <authorList>
            <person name="Washington J.M."/>
            <person name="Garlena R.A."/>
            <person name="Russell D.A."/>
            <person name="Pope W.H."/>
            <person name="Jacobs-Sera D."/>
            <person name="Hatfull G.F."/>
        </authorList>
    </citation>
    <scope>NUCLEOTIDE SEQUENCE [LARGE SCALE GENOMIC DNA]</scope>
</reference>
<protein>
    <submittedName>
        <fullName evidence="2">Minor tail protein</fullName>
    </submittedName>
</protein>
<dbReference type="Gene3D" id="3.20.20.370">
    <property type="entry name" value="Glycoside hydrolase/deacetylase"/>
    <property type="match status" value="1"/>
</dbReference>
<evidence type="ECO:0000313" key="2">
    <source>
        <dbReference type="EMBL" id="AXQ64741.1"/>
    </source>
</evidence>